<proteinExistence type="inferred from homology"/>
<keyword evidence="3" id="KW-0067">ATP-binding</keyword>
<dbReference type="EMBL" id="PCWN01000007">
    <property type="protein sequence ID" value="PIR04080.1"/>
    <property type="molecule type" value="Genomic_DNA"/>
</dbReference>
<sequence>MDIKKFYQTQISLTEWYEKLGHKNASALKVEDNTKRDRLALLSDIIDLPYDKPEKFFAISITKREENFTQYLRAHGQDLCAFRLIPQNNALPKLRIRGHSVSKSLEWFDEQTIDPQDYLVEIVPHSDQPLYGTIFIVNSHGIFGEIIRGGHHQLTQGFYENVKPIRFAFDFHNWSLSDQNEDEILKHLKMVVSKIYIPDIDIQQSLSKAFHAAFSENYLHGYFETTSSVEYPLFYIDYNRILGDLYADFVISHIPQEKKNVFAGQTAYPGEVYGTARIVHVDDILQTQIEEDTILVCEMTSPDYLPIMKKVKGIATQKGGLLSHAAIICREMKIPCIVGVENLLSHIQNLDTLFLNANDGTIEKVT</sequence>
<evidence type="ECO:0000256" key="3">
    <source>
        <dbReference type="ARBA" id="ARBA00022840"/>
    </source>
</evidence>
<dbReference type="InterPro" id="IPR008279">
    <property type="entry name" value="PEP-util_enz_mobile_dom"/>
</dbReference>
<dbReference type="InterPro" id="IPR006319">
    <property type="entry name" value="PEP_synth"/>
</dbReference>
<reference evidence="5 6" key="1">
    <citation type="submission" date="2017-09" db="EMBL/GenBank/DDBJ databases">
        <title>Depth-based differentiation of microbial function through sediment-hosted aquifers and enrichment of novel symbionts in the deep terrestrial subsurface.</title>
        <authorList>
            <person name="Probst A.J."/>
            <person name="Ladd B."/>
            <person name="Jarett J.K."/>
            <person name="Geller-Mcgrath D.E."/>
            <person name="Sieber C.M."/>
            <person name="Emerson J.B."/>
            <person name="Anantharaman K."/>
            <person name="Thomas B.C."/>
            <person name="Malmstrom R."/>
            <person name="Stieglmeier M."/>
            <person name="Klingl A."/>
            <person name="Woyke T."/>
            <person name="Ryan C.M."/>
            <person name="Banfield J.F."/>
        </authorList>
    </citation>
    <scope>NUCLEOTIDE SEQUENCE [LARGE SCALE GENOMIC DNA]</scope>
    <source>
        <strain evidence="5">CG11_big_fil_rev_8_21_14_0_20_39_34</strain>
    </source>
</reference>
<dbReference type="PANTHER" id="PTHR43030">
    <property type="entry name" value="PHOSPHOENOLPYRUVATE SYNTHASE"/>
    <property type="match status" value="1"/>
</dbReference>
<accession>A0A2H0N5A0</accession>
<evidence type="ECO:0000313" key="6">
    <source>
        <dbReference type="Proteomes" id="UP000229600"/>
    </source>
</evidence>
<comment type="similarity">
    <text evidence="1">Belongs to the PEP-utilizing enzyme family.</text>
</comment>
<dbReference type="GO" id="GO:0005524">
    <property type="term" value="F:ATP binding"/>
    <property type="evidence" value="ECO:0007669"/>
    <property type="project" value="UniProtKB-KW"/>
</dbReference>
<organism evidence="5 6">
    <name type="scientific">Candidatus Magasanikbacteria bacterium CG11_big_fil_rev_8_21_14_0_20_39_34</name>
    <dbReference type="NCBI Taxonomy" id="1974653"/>
    <lineage>
        <taxon>Bacteria</taxon>
        <taxon>Candidatus Magasanikiibacteriota</taxon>
    </lineage>
</organism>
<dbReference type="Pfam" id="PF00391">
    <property type="entry name" value="PEP-utilizers"/>
    <property type="match status" value="1"/>
</dbReference>
<protein>
    <recommendedName>
        <fullName evidence="4">PEP-utilising enzyme mobile domain-containing protein</fullName>
    </recommendedName>
</protein>
<dbReference type="Proteomes" id="UP000229600">
    <property type="component" value="Unassembled WGS sequence"/>
</dbReference>
<evidence type="ECO:0000259" key="4">
    <source>
        <dbReference type="Pfam" id="PF00391"/>
    </source>
</evidence>
<dbReference type="GO" id="GO:0008986">
    <property type="term" value="F:pyruvate, water dikinase activity"/>
    <property type="evidence" value="ECO:0007669"/>
    <property type="project" value="InterPro"/>
</dbReference>
<dbReference type="Gene3D" id="3.50.30.10">
    <property type="entry name" value="Phosphohistidine domain"/>
    <property type="match status" value="1"/>
</dbReference>
<comment type="caution">
    <text evidence="5">The sequence shown here is derived from an EMBL/GenBank/DDBJ whole genome shotgun (WGS) entry which is preliminary data.</text>
</comment>
<feature type="domain" description="PEP-utilising enzyme mobile" evidence="4">
    <location>
        <begin position="289"/>
        <end position="360"/>
    </location>
</feature>
<dbReference type="AlphaFoldDB" id="A0A2H0N5A0"/>
<evidence type="ECO:0000256" key="1">
    <source>
        <dbReference type="ARBA" id="ARBA00007837"/>
    </source>
</evidence>
<name>A0A2H0N5A0_9BACT</name>
<evidence type="ECO:0000313" key="5">
    <source>
        <dbReference type="EMBL" id="PIR04080.1"/>
    </source>
</evidence>
<evidence type="ECO:0000256" key="2">
    <source>
        <dbReference type="ARBA" id="ARBA00022741"/>
    </source>
</evidence>
<dbReference type="PANTHER" id="PTHR43030:SF1">
    <property type="entry name" value="PHOSPHOENOLPYRUVATE SYNTHASE"/>
    <property type="match status" value="1"/>
</dbReference>
<keyword evidence="2" id="KW-0547">Nucleotide-binding</keyword>
<gene>
    <name evidence="5" type="ORF">COV59_02760</name>
</gene>
<dbReference type="SUPFAM" id="SSF52009">
    <property type="entry name" value="Phosphohistidine domain"/>
    <property type="match status" value="1"/>
</dbReference>
<dbReference type="InterPro" id="IPR036637">
    <property type="entry name" value="Phosphohistidine_dom_sf"/>
</dbReference>